<dbReference type="AlphaFoldDB" id="A0A7J7K392"/>
<feature type="region of interest" description="Disordered" evidence="1">
    <location>
        <begin position="1"/>
        <end position="23"/>
    </location>
</feature>
<dbReference type="Proteomes" id="UP000593567">
    <property type="component" value="Unassembled WGS sequence"/>
</dbReference>
<organism evidence="2 3">
    <name type="scientific">Bugula neritina</name>
    <name type="common">Brown bryozoan</name>
    <name type="synonym">Sertularia neritina</name>
    <dbReference type="NCBI Taxonomy" id="10212"/>
    <lineage>
        <taxon>Eukaryota</taxon>
        <taxon>Metazoa</taxon>
        <taxon>Spiralia</taxon>
        <taxon>Lophotrochozoa</taxon>
        <taxon>Bryozoa</taxon>
        <taxon>Gymnolaemata</taxon>
        <taxon>Cheilostomatida</taxon>
        <taxon>Flustrina</taxon>
        <taxon>Buguloidea</taxon>
        <taxon>Bugulidae</taxon>
        <taxon>Bugula</taxon>
    </lineage>
</organism>
<accession>A0A7J7K392</accession>
<protein>
    <submittedName>
        <fullName evidence="2">FAM228B</fullName>
    </submittedName>
</protein>
<evidence type="ECO:0000256" key="1">
    <source>
        <dbReference type="SAM" id="MobiDB-lite"/>
    </source>
</evidence>
<evidence type="ECO:0000313" key="2">
    <source>
        <dbReference type="EMBL" id="KAF6032655.1"/>
    </source>
</evidence>
<keyword evidence="3" id="KW-1185">Reference proteome</keyword>
<proteinExistence type="predicted"/>
<gene>
    <name evidence="2" type="ORF">EB796_008996</name>
</gene>
<feature type="region of interest" description="Disordered" evidence="1">
    <location>
        <begin position="91"/>
        <end position="115"/>
    </location>
</feature>
<name>A0A7J7K392_BUGNE</name>
<sequence>MRIQKRRQCPQPPFAKPRTIGYARKKLPAAKENHKSRTLPFANPNYHQDNCPFGVDKPEPTISTAAEMGLDSKWRLHTAPVKSQLNVTFNDNPDIISAPATTTTTEVPEKVSLTT</sequence>
<reference evidence="2" key="1">
    <citation type="submission" date="2020-06" db="EMBL/GenBank/DDBJ databases">
        <title>Draft genome of Bugula neritina, a colonial animal packing powerful symbionts and potential medicines.</title>
        <authorList>
            <person name="Rayko M."/>
        </authorList>
    </citation>
    <scope>NUCLEOTIDE SEQUENCE [LARGE SCALE GENOMIC DNA]</scope>
    <source>
        <strain evidence="2">Kwan_BN1</strain>
    </source>
</reference>
<comment type="caution">
    <text evidence="2">The sequence shown here is derived from an EMBL/GenBank/DDBJ whole genome shotgun (WGS) entry which is preliminary data.</text>
</comment>
<evidence type="ECO:0000313" key="3">
    <source>
        <dbReference type="Proteomes" id="UP000593567"/>
    </source>
</evidence>
<dbReference type="EMBL" id="VXIV02001490">
    <property type="protein sequence ID" value="KAF6032655.1"/>
    <property type="molecule type" value="Genomic_DNA"/>
</dbReference>